<comment type="similarity">
    <text evidence="2">Belongs to the HpaH/HsaA monooxygenase family.</text>
</comment>
<keyword evidence="1" id="KW-0560">Oxidoreductase</keyword>
<evidence type="ECO:0000313" key="5">
    <source>
        <dbReference type="EMBL" id="GAA3604491.1"/>
    </source>
</evidence>
<gene>
    <name evidence="5" type="ORF">GCM10022223_20150</name>
</gene>
<evidence type="ECO:0000313" key="6">
    <source>
        <dbReference type="Proteomes" id="UP001501074"/>
    </source>
</evidence>
<accession>A0ABP6ZDQ7</accession>
<dbReference type="PANTHER" id="PTHR48083">
    <property type="entry name" value="MEDIUM-CHAIN SPECIFIC ACYL-COA DEHYDROGENASE, MITOCHONDRIAL-RELATED"/>
    <property type="match status" value="1"/>
</dbReference>
<name>A0ABP6ZDQ7_9ACTN</name>
<dbReference type="Pfam" id="PF08028">
    <property type="entry name" value="Acyl-CoA_dh_2"/>
    <property type="match status" value="1"/>
</dbReference>
<evidence type="ECO:0000256" key="2">
    <source>
        <dbReference type="ARBA" id="ARBA00049661"/>
    </source>
</evidence>
<dbReference type="Pfam" id="PF02771">
    <property type="entry name" value="Acyl-CoA_dh_N"/>
    <property type="match status" value="1"/>
</dbReference>
<feature type="domain" description="Acyl-CoA dehydrogenase/oxidase N-terminal" evidence="3">
    <location>
        <begin position="20"/>
        <end position="91"/>
    </location>
</feature>
<evidence type="ECO:0000259" key="4">
    <source>
        <dbReference type="Pfam" id="PF08028"/>
    </source>
</evidence>
<dbReference type="InterPro" id="IPR009100">
    <property type="entry name" value="AcylCoA_DH/oxidase_NM_dom_sf"/>
</dbReference>
<dbReference type="PIRSF" id="PIRSF016578">
    <property type="entry name" value="HsaA"/>
    <property type="match status" value="1"/>
</dbReference>
<dbReference type="Gene3D" id="1.10.540.10">
    <property type="entry name" value="Acyl-CoA dehydrogenase/oxidase, N-terminal domain"/>
    <property type="match status" value="1"/>
</dbReference>
<keyword evidence="6" id="KW-1185">Reference proteome</keyword>
<sequence length="385" mass="40012">MPIDDFNDLADLLHKAGKVAAEIFASAAETEKLGRPAPAAVAALQQSGLLALTAPRSSGGLEAGLGLQARVALELGKGCPSVGWVASLSNAAKAMVGPMLGPTAQVALFEDPQAIACASGVGTGKAVREDNGDLRISGRWRMASGCDVATWASLVVSVLDESGRPVEAGIVLTRVKDLEIDRSWRSAGLQGTGSYALVAEDILVHSAFSVVGPVGHQGPPPAVVSLGAIIAHLAPMVGAALGQVEAARNLFSGDRVPSRTTYARLVESPLARDYFARAERMVRAAERDTLAVADALDSLGPGQEPSAELRSTWRMDLVSAAGSCRSAMEYLLDLHGAAGFDPQEPLQRVWRDVAVGTRYVGLNPYIAAEDHARVLLNAGPAVSTL</sequence>
<dbReference type="InterPro" id="IPR046373">
    <property type="entry name" value="Acyl-CoA_Oxase/DH_mid-dom_sf"/>
</dbReference>
<dbReference type="InterPro" id="IPR037069">
    <property type="entry name" value="AcylCoA_DH/ox_N_sf"/>
</dbReference>
<feature type="domain" description="Acyl-CoA dehydrogenase C-terminal" evidence="4">
    <location>
        <begin position="231"/>
        <end position="363"/>
    </location>
</feature>
<dbReference type="SUPFAM" id="SSF56645">
    <property type="entry name" value="Acyl-CoA dehydrogenase NM domain-like"/>
    <property type="match status" value="1"/>
</dbReference>
<reference evidence="6" key="1">
    <citation type="journal article" date="2019" name="Int. J. Syst. Evol. Microbiol.">
        <title>The Global Catalogue of Microorganisms (GCM) 10K type strain sequencing project: providing services to taxonomists for standard genome sequencing and annotation.</title>
        <authorList>
            <consortium name="The Broad Institute Genomics Platform"/>
            <consortium name="The Broad Institute Genome Sequencing Center for Infectious Disease"/>
            <person name="Wu L."/>
            <person name="Ma J."/>
        </authorList>
    </citation>
    <scope>NUCLEOTIDE SEQUENCE [LARGE SCALE GENOMIC DNA]</scope>
    <source>
        <strain evidence="6">JCM 16902</strain>
    </source>
</reference>
<dbReference type="InterPro" id="IPR013107">
    <property type="entry name" value="Acyl-CoA_DH_C"/>
</dbReference>
<comment type="caution">
    <text evidence="5">The sequence shown here is derived from an EMBL/GenBank/DDBJ whole genome shotgun (WGS) entry which is preliminary data.</text>
</comment>
<evidence type="ECO:0000259" key="3">
    <source>
        <dbReference type="Pfam" id="PF02771"/>
    </source>
</evidence>
<dbReference type="InterPro" id="IPR013786">
    <property type="entry name" value="AcylCoA_DH/ox_N"/>
</dbReference>
<organism evidence="5 6">
    <name type="scientific">Kineosporia mesophila</name>
    <dbReference type="NCBI Taxonomy" id="566012"/>
    <lineage>
        <taxon>Bacteria</taxon>
        <taxon>Bacillati</taxon>
        <taxon>Actinomycetota</taxon>
        <taxon>Actinomycetes</taxon>
        <taxon>Kineosporiales</taxon>
        <taxon>Kineosporiaceae</taxon>
        <taxon>Kineosporia</taxon>
    </lineage>
</organism>
<dbReference type="PANTHER" id="PTHR48083:SF19">
    <property type="entry name" value="FLAVIN-DEPENDENT MONOOXYGENASE, OXYGENASE SUBUNIT HSAA"/>
    <property type="match status" value="1"/>
</dbReference>
<dbReference type="EMBL" id="BAAAZO010000003">
    <property type="protein sequence ID" value="GAA3604491.1"/>
    <property type="molecule type" value="Genomic_DNA"/>
</dbReference>
<dbReference type="InterPro" id="IPR050741">
    <property type="entry name" value="Acyl-CoA_dehydrogenase"/>
</dbReference>
<dbReference type="Proteomes" id="UP001501074">
    <property type="component" value="Unassembled WGS sequence"/>
</dbReference>
<dbReference type="RefSeq" id="WP_231482943.1">
    <property type="nucleotide sequence ID" value="NZ_BAAAZO010000003.1"/>
</dbReference>
<dbReference type="Gene3D" id="1.20.140.10">
    <property type="entry name" value="Butyryl-CoA Dehydrogenase, subunit A, domain 3"/>
    <property type="match status" value="1"/>
</dbReference>
<proteinExistence type="inferred from homology"/>
<evidence type="ECO:0000256" key="1">
    <source>
        <dbReference type="ARBA" id="ARBA00023002"/>
    </source>
</evidence>
<protein>
    <submittedName>
        <fullName evidence="5">Acyl-CoA dehydrogenase</fullName>
    </submittedName>
</protein>
<dbReference type="Gene3D" id="2.40.110.10">
    <property type="entry name" value="Butyryl-CoA Dehydrogenase, subunit A, domain 2"/>
    <property type="match status" value="1"/>
</dbReference>
<dbReference type="SUPFAM" id="SSF47203">
    <property type="entry name" value="Acyl-CoA dehydrogenase C-terminal domain-like"/>
    <property type="match status" value="1"/>
</dbReference>
<dbReference type="InterPro" id="IPR036250">
    <property type="entry name" value="AcylCo_DH-like_C"/>
</dbReference>